<dbReference type="Pfam" id="PF03639">
    <property type="entry name" value="Glyco_hydro_81"/>
    <property type="match status" value="1"/>
</dbReference>
<dbReference type="Proteomes" id="UP001158986">
    <property type="component" value="Unassembled WGS sequence"/>
</dbReference>
<organism evidence="11 12">
    <name type="scientific">Peronospora belbahrii</name>
    <dbReference type="NCBI Taxonomy" id="622444"/>
    <lineage>
        <taxon>Eukaryota</taxon>
        <taxon>Sar</taxon>
        <taxon>Stramenopiles</taxon>
        <taxon>Oomycota</taxon>
        <taxon>Peronosporomycetes</taxon>
        <taxon>Peronosporales</taxon>
        <taxon>Peronosporaceae</taxon>
        <taxon>Peronospora</taxon>
    </lineage>
</organism>
<gene>
    <name evidence="11" type="ORF">PBS001_LOCUS4588</name>
</gene>
<evidence type="ECO:0000256" key="1">
    <source>
        <dbReference type="ARBA" id="ARBA00000382"/>
    </source>
</evidence>
<dbReference type="PROSITE" id="PS52008">
    <property type="entry name" value="GH81"/>
    <property type="match status" value="1"/>
</dbReference>
<sequence>MKFPISTTAVAIAVLGKNVLATVNHNVLTDILSLNDVTNMVPGDSAVAEQTMVTPSNKFFEPFFTHEPSALFKWETTLGKIAPIVNVAKKALNQPIPTNKWWGNLIHANPSNLSENAAAWSLPYAMFLRKEAPFGLQAYYPYTYREIAPVVNGTVKWYTHGAHNDLTLSAQEFSNLTTYEIYSWNDMGVQLHICDPNTGGYIDSALVSGMAFVSATYNGLTPRISTEFNIISLDDSVPGKFVIHLNNNQTWVLYTSDKSISFRVEESVAFSVNASGSSLVADCAYSGTIRIAVLPESAEDTIYDDFVSCLVRGGTISMESRTAYSLHWDVEGSTCESAGLLHFALPHQVDSMDGYPATAETPGAILLHSPTRGLMVGQKSTTWSFVVPEADIEIDFYPAHKLHPSIVKEFHMVRTLHDDIYANWSLGTGSWYFNGKLFQKYASLCLMAADGAVMGTNTTLLKFCLNKLETLIEPLLNNTLSPVLVYETLYRGIVSRAIFDTGEPFTDFGNGIYNDHHYHFGYYVTSAAILKFLDPNWSRMPELEDLIWTMVRDVANPSNKDCYFTTFRHFSWFHGHSYSRGVALSDQGKDEESTSEDINFYYGMTMWGRVTGCKEVEDLGSLILRLNARAIRTYFLLTSDNTVHPPEIVRNHVTGIFFDNKVFYNTWFLDKVYAIHGIQMLPVLPISAIFRTPEFVIQEWNNILSKDEIVVAENSKEPWLSLLLVNAAVLDPMNSVRKLIRANMDDGLTLSLAIYMAGSTPKADLATVSQTST</sequence>
<evidence type="ECO:0000313" key="12">
    <source>
        <dbReference type="Proteomes" id="UP001158986"/>
    </source>
</evidence>
<keyword evidence="7" id="KW-0961">Cell wall biogenesis/degradation</keyword>
<dbReference type="Gene3D" id="2.70.98.30">
    <property type="entry name" value="Golgi alpha-mannosidase II, domain 4"/>
    <property type="match status" value="1"/>
</dbReference>
<dbReference type="Pfam" id="PF17652">
    <property type="entry name" value="Glyco_hydro81C"/>
    <property type="match status" value="1"/>
</dbReference>
<dbReference type="PANTHER" id="PTHR31983">
    <property type="entry name" value="ENDO-1,3(4)-BETA-GLUCANASE 1"/>
    <property type="match status" value="1"/>
</dbReference>
<feature type="domain" description="Glycosyl hydrolase family 81 N-terminal" evidence="9">
    <location>
        <begin position="91"/>
        <end position="400"/>
    </location>
</feature>
<evidence type="ECO:0000256" key="8">
    <source>
        <dbReference type="ARBA" id="ARBA00023326"/>
    </source>
</evidence>
<evidence type="ECO:0000256" key="7">
    <source>
        <dbReference type="ARBA" id="ARBA00023316"/>
    </source>
</evidence>
<comment type="catalytic activity">
    <reaction evidence="1">
        <text>Hydrolysis of (1-&gt;3)-beta-D-glucosidic linkages in (1-&gt;3)-beta-D-glucans.</text>
        <dbReference type="EC" id="3.2.1.39"/>
    </reaction>
</comment>
<evidence type="ECO:0000256" key="6">
    <source>
        <dbReference type="ARBA" id="ARBA00023295"/>
    </source>
</evidence>
<dbReference type="EC" id="3.2.1.39" evidence="3"/>
<proteinExistence type="inferred from homology"/>
<evidence type="ECO:0000256" key="2">
    <source>
        <dbReference type="ARBA" id="ARBA00010730"/>
    </source>
</evidence>
<evidence type="ECO:0000256" key="4">
    <source>
        <dbReference type="ARBA" id="ARBA00022801"/>
    </source>
</evidence>
<dbReference type="InterPro" id="IPR040451">
    <property type="entry name" value="GH81_N"/>
</dbReference>
<name>A0ABN8CYI6_9STRA</name>
<dbReference type="Gene3D" id="1.20.5.420">
    <property type="entry name" value="Immunoglobulin FC, subunit C"/>
    <property type="match status" value="1"/>
</dbReference>
<dbReference type="EMBL" id="CAKLCB010000253">
    <property type="protein sequence ID" value="CAH0518002.1"/>
    <property type="molecule type" value="Genomic_DNA"/>
</dbReference>
<keyword evidence="4" id="KW-0378">Hydrolase</keyword>
<keyword evidence="6" id="KW-0326">Glycosidase</keyword>
<evidence type="ECO:0000256" key="3">
    <source>
        <dbReference type="ARBA" id="ARBA00012780"/>
    </source>
</evidence>
<reference evidence="11 12" key="1">
    <citation type="submission" date="2021-11" db="EMBL/GenBank/DDBJ databases">
        <authorList>
            <person name="Islam A."/>
            <person name="Islam S."/>
            <person name="Flora M.S."/>
            <person name="Rahman M."/>
            <person name="Ziaur R.M."/>
            <person name="Epstein J.H."/>
            <person name="Hassan M."/>
            <person name="Klassen M."/>
            <person name="Woodard K."/>
            <person name="Webb A."/>
            <person name="Webby R.J."/>
            <person name="El Zowalaty M.E."/>
        </authorList>
    </citation>
    <scope>NUCLEOTIDE SEQUENCE [LARGE SCALE GENOMIC DNA]</scope>
    <source>
        <strain evidence="11">Pbs1</strain>
    </source>
</reference>
<keyword evidence="12" id="KW-1185">Reference proteome</keyword>
<comment type="similarity">
    <text evidence="2">Belongs to the glycosyl hydrolase 81 family.</text>
</comment>
<dbReference type="Gene3D" id="1.10.287.1170">
    <property type="entry name" value="glycoside hydrolase family 81 endo-[beta] glucanase"/>
    <property type="match status" value="1"/>
</dbReference>
<evidence type="ECO:0000259" key="9">
    <source>
        <dbReference type="Pfam" id="PF03639"/>
    </source>
</evidence>
<accession>A0ABN8CYI6</accession>
<feature type="domain" description="Glycosyl hydrolase family 81 C-terminal" evidence="10">
    <location>
        <begin position="426"/>
        <end position="745"/>
    </location>
</feature>
<evidence type="ECO:0000259" key="10">
    <source>
        <dbReference type="Pfam" id="PF17652"/>
    </source>
</evidence>
<keyword evidence="5" id="KW-0119">Carbohydrate metabolism</keyword>
<dbReference type="InterPro" id="IPR040720">
    <property type="entry name" value="GH81_C"/>
</dbReference>
<evidence type="ECO:0000313" key="11">
    <source>
        <dbReference type="EMBL" id="CAH0518002.1"/>
    </source>
</evidence>
<dbReference type="InterPro" id="IPR005200">
    <property type="entry name" value="Endo-beta-glucanase"/>
</dbReference>
<protein>
    <recommendedName>
        <fullName evidence="3">glucan endo-1,3-beta-D-glucosidase</fullName>
        <ecNumber evidence="3">3.2.1.39</ecNumber>
    </recommendedName>
</protein>
<comment type="caution">
    <text evidence="11">The sequence shown here is derived from an EMBL/GenBank/DDBJ whole genome shotgun (WGS) entry which is preliminary data.</text>
</comment>
<keyword evidence="8" id="KW-0624">Polysaccharide degradation</keyword>
<dbReference type="PANTHER" id="PTHR31983:SF0">
    <property type="entry name" value="GLUCAN ENDO-1,3-BETA-D-GLUCOSIDASE 2"/>
    <property type="match status" value="1"/>
</dbReference>
<evidence type="ECO:0000256" key="5">
    <source>
        <dbReference type="ARBA" id="ARBA00023277"/>
    </source>
</evidence>